<dbReference type="HOGENOM" id="CLU_167650_1_0_6"/>
<proteinExistence type="predicted"/>
<dbReference type="GeneID" id="28541088"/>
<dbReference type="Pfam" id="PF11280">
    <property type="entry name" value="DUF3081"/>
    <property type="match status" value="1"/>
</dbReference>
<evidence type="ECO:0000313" key="2">
    <source>
        <dbReference type="Proteomes" id="UP000032427"/>
    </source>
</evidence>
<evidence type="ECO:0000313" key="1">
    <source>
        <dbReference type="EMBL" id="CED71602.1"/>
    </source>
</evidence>
<gene>
    <name evidence="1" type="ORF">AWOD_I_1529</name>
</gene>
<dbReference type="OrthoDB" id="5818611at2"/>
<dbReference type="Proteomes" id="UP000032427">
    <property type="component" value="Chromosome 1"/>
</dbReference>
<keyword evidence="2" id="KW-1185">Reference proteome</keyword>
<dbReference type="AlphaFoldDB" id="A0A090IMF6"/>
<dbReference type="EMBL" id="LN554846">
    <property type="protein sequence ID" value="CED71602.1"/>
    <property type="molecule type" value="Genomic_DNA"/>
</dbReference>
<accession>A0A090IMF6</accession>
<evidence type="ECO:0008006" key="3">
    <source>
        <dbReference type="Google" id="ProtNLM"/>
    </source>
</evidence>
<sequence length="91" mass="10699">MESRLTTKEFLRVFDCIRSNGDRFDNKYLFGEISAWHDYDGYTCWLGYKDVTVTLMFHGSLKIEFDKSSNYSDFTNQCLAMITENHSVKES</sequence>
<dbReference type="KEGG" id="awd:AWOD_I_1529"/>
<dbReference type="PATRIC" id="fig|80852.17.peg.1574"/>
<dbReference type="InterPro" id="IPR021432">
    <property type="entry name" value="DUF3081"/>
</dbReference>
<reference evidence="2" key="1">
    <citation type="submission" date="2014-09" db="EMBL/GenBank/DDBJ databases">
        <authorList>
            <person name="Hjerde E."/>
        </authorList>
    </citation>
    <scope>NUCLEOTIDE SEQUENCE [LARGE SCALE GENOMIC DNA]</scope>
    <source>
        <strain evidence="2">06/09/139</strain>
    </source>
</reference>
<name>A0A090IMF6_9GAMM</name>
<organism evidence="1 2">
    <name type="scientific">Aliivibrio wodanis</name>
    <dbReference type="NCBI Taxonomy" id="80852"/>
    <lineage>
        <taxon>Bacteria</taxon>
        <taxon>Pseudomonadati</taxon>
        <taxon>Pseudomonadota</taxon>
        <taxon>Gammaproteobacteria</taxon>
        <taxon>Vibrionales</taxon>
        <taxon>Vibrionaceae</taxon>
        <taxon>Aliivibrio</taxon>
    </lineage>
</organism>
<protein>
    <recommendedName>
        <fullName evidence="3">DUF3081 domain-containing protein</fullName>
    </recommendedName>
</protein>